<dbReference type="RefSeq" id="XP_056069962.1">
    <property type="nucleotide sequence ID" value="XM_056215715.1"/>
</dbReference>
<proteinExistence type="predicted"/>
<dbReference type="OrthoDB" id="3778887at2759"/>
<dbReference type="EMBL" id="JAPEUX010000005">
    <property type="protein sequence ID" value="KAJ4351606.1"/>
    <property type="molecule type" value="Genomic_DNA"/>
</dbReference>
<evidence type="ECO:0000313" key="2">
    <source>
        <dbReference type="Proteomes" id="UP001140513"/>
    </source>
</evidence>
<dbReference type="Proteomes" id="UP001140513">
    <property type="component" value="Unassembled WGS sequence"/>
</dbReference>
<reference evidence="1" key="1">
    <citation type="submission" date="2022-10" db="EMBL/GenBank/DDBJ databases">
        <title>Tapping the CABI collections for fungal endophytes: first genome assemblies for Collariella, Neodidymelliopsis, Ascochyta clinopodiicola, Didymella pomorum, Didymosphaeria variabile, Neocosmospora piperis and Neocucurbitaria cava.</title>
        <authorList>
            <person name="Hill R."/>
        </authorList>
    </citation>
    <scope>NUCLEOTIDE SEQUENCE</scope>
    <source>
        <strain evidence="1">IMI 356815</strain>
    </source>
</reference>
<comment type="caution">
    <text evidence="1">The sequence shown here is derived from an EMBL/GenBank/DDBJ whole genome shotgun (WGS) entry which is preliminary data.</text>
</comment>
<name>A0A9W8XJX5_9PLEO</name>
<sequence>MITVVKQVASIFRSIFYAYVNNVSSYPVIAIKVSKPDSANRFTVYEPVIAYDRRGVPGYAAIPADMPESMKRAFLAWNECDLVVQALLPSLEAKLSARIPGVRVDWLNVDIAPVFLFRNPDSDANVPDPTHSSFLITLPHNRGKYVADFTIEQFGFGEECWFLPFEDYMTRTRDCLYEIYNFEERNLDLKFTFSEDRIKGQRLMRKLGRDLDWAIAEQLAESDRAAVIDDMARRALYEEWVRWRAYA</sequence>
<dbReference type="AlphaFoldDB" id="A0A9W8XJX5"/>
<accession>A0A9W8XJX5</accession>
<evidence type="ECO:0000313" key="1">
    <source>
        <dbReference type="EMBL" id="KAJ4351606.1"/>
    </source>
</evidence>
<protein>
    <submittedName>
        <fullName evidence="1">Uncharacterized protein</fullName>
    </submittedName>
</protein>
<gene>
    <name evidence="1" type="ORF">N0V89_006949</name>
</gene>
<dbReference type="GeneID" id="80910479"/>
<keyword evidence="2" id="KW-1185">Reference proteome</keyword>
<organism evidence="1 2">
    <name type="scientific">Didymosphaeria variabile</name>
    <dbReference type="NCBI Taxonomy" id="1932322"/>
    <lineage>
        <taxon>Eukaryota</taxon>
        <taxon>Fungi</taxon>
        <taxon>Dikarya</taxon>
        <taxon>Ascomycota</taxon>
        <taxon>Pezizomycotina</taxon>
        <taxon>Dothideomycetes</taxon>
        <taxon>Pleosporomycetidae</taxon>
        <taxon>Pleosporales</taxon>
        <taxon>Massarineae</taxon>
        <taxon>Didymosphaeriaceae</taxon>
        <taxon>Didymosphaeria</taxon>
    </lineage>
</organism>